<dbReference type="Gene3D" id="3.90.180.10">
    <property type="entry name" value="Medium-chain alcohol dehydrogenases, catalytic domain"/>
    <property type="match status" value="1"/>
</dbReference>
<name>A0A1W0WM98_HYPEX</name>
<comment type="similarity">
    <text evidence="5">Belongs to the zinc-containing alcohol dehydrogenase family.</text>
</comment>
<evidence type="ECO:0000256" key="4">
    <source>
        <dbReference type="ARBA" id="ARBA00023002"/>
    </source>
</evidence>
<reference evidence="9" key="1">
    <citation type="submission" date="2017-01" db="EMBL/GenBank/DDBJ databases">
        <title>Comparative genomics of anhydrobiosis in the tardigrade Hypsibius dujardini.</title>
        <authorList>
            <person name="Yoshida Y."/>
            <person name="Koutsovoulos G."/>
            <person name="Laetsch D."/>
            <person name="Stevens L."/>
            <person name="Kumar S."/>
            <person name="Horikawa D."/>
            <person name="Ishino K."/>
            <person name="Komine S."/>
            <person name="Tomita M."/>
            <person name="Blaxter M."/>
            <person name="Arakawa K."/>
        </authorList>
    </citation>
    <scope>NUCLEOTIDE SEQUENCE [LARGE SCALE GENOMIC DNA]</scope>
    <source>
        <strain evidence="9">Z151</strain>
    </source>
</reference>
<comment type="cofactor">
    <cofactor evidence="1 5">
        <name>Zn(2+)</name>
        <dbReference type="ChEBI" id="CHEBI:29105"/>
    </cofactor>
</comment>
<sequence length="441" mass="48365">MKKLIVIRRYPIPLTSCTQGPHQHTATMSINAAAAAADKVLGHNPISTGRTEPQQSSELMHAIVWRGKQDMRYEVVPKPTISEPHDVLIRVTATTICGSDLHLYTGELPGMESGDIVGHEFMGIIEEKGSSVQLPLGTRVVVAFDIACGFCDRCKAGEFTGCETTNPSRVAEEMFGHALCGVFGYGHLVGGYWGGQAEFVRVPFADVNCLPIPDDVPDEKALFLSDVICTAYHACEMGEVKPGDSVGIWGMGPIGLATARWAQVLGARRVIGISGTEDRLDIAREKLGIDVIDYTKQDVLKTIKEWEPKGLDVCIDAAGFRFAKGMLHKLQRALMLETDTPEIIAECCTAARQYGKVSVIADYAGKANNFPIGTIGMKHLRLESGQSPTQRIWKMALEKLRTGEYDPSFLVTHHMRLSDVPAAYKTFYNHEDGMIKIFVRP</sequence>
<dbReference type="Proteomes" id="UP000192578">
    <property type="component" value="Unassembled WGS sequence"/>
</dbReference>
<feature type="domain" description="Alcohol dehydrogenase-like C-terminal" evidence="6">
    <location>
        <begin position="253"/>
        <end position="319"/>
    </location>
</feature>
<dbReference type="PANTHER" id="PTHR42813:SF1">
    <property type="entry name" value="DEHYDROGENASE, PUTATIVE (AFU_ORTHOLOGUE AFUA_5G03930)-RELATED"/>
    <property type="match status" value="1"/>
</dbReference>
<dbReference type="SUPFAM" id="SSF51735">
    <property type="entry name" value="NAD(P)-binding Rossmann-fold domains"/>
    <property type="match status" value="1"/>
</dbReference>
<evidence type="ECO:0000256" key="5">
    <source>
        <dbReference type="RuleBase" id="RU361277"/>
    </source>
</evidence>
<dbReference type="InterPro" id="IPR036291">
    <property type="entry name" value="NAD(P)-bd_dom_sf"/>
</dbReference>
<gene>
    <name evidence="8" type="ORF">BV898_09627</name>
</gene>
<dbReference type="PANTHER" id="PTHR42813">
    <property type="entry name" value="ZINC-TYPE ALCOHOL DEHYDROGENASE-LIKE"/>
    <property type="match status" value="1"/>
</dbReference>
<dbReference type="OrthoDB" id="3941538at2759"/>
<dbReference type="EMBL" id="MTYJ01000076">
    <property type="protein sequence ID" value="OQV16319.1"/>
    <property type="molecule type" value="Genomic_DNA"/>
</dbReference>
<organism evidence="8 9">
    <name type="scientific">Hypsibius exemplaris</name>
    <name type="common">Freshwater tardigrade</name>
    <dbReference type="NCBI Taxonomy" id="2072580"/>
    <lineage>
        <taxon>Eukaryota</taxon>
        <taxon>Metazoa</taxon>
        <taxon>Ecdysozoa</taxon>
        <taxon>Tardigrada</taxon>
        <taxon>Eutardigrada</taxon>
        <taxon>Parachela</taxon>
        <taxon>Hypsibioidea</taxon>
        <taxon>Hypsibiidae</taxon>
        <taxon>Hypsibius</taxon>
    </lineage>
</organism>
<dbReference type="Pfam" id="PF08240">
    <property type="entry name" value="ADH_N"/>
    <property type="match status" value="1"/>
</dbReference>
<comment type="caution">
    <text evidence="8">The sequence shown here is derived from an EMBL/GenBank/DDBJ whole genome shotgun (WGS) entry which is preliminary data.</text>
</comment>
<dbReference type="Pfam" id="PF00107">
    <property type="entry name" value="ADH_zinc_N"/>
    <property type="match status" value="1"/>
</dbReference>
<dbReference type="InterPro" id="IPR011032">
    <property type="entry name" value="GroES-like_sf"/>
</dbReference>
<evidence type="ECO:0000256" key="3">
    <source>
        <dbReference type="ARBA" id="ARBA00022833"/>
    </source>
</evidence>
<accession>A0A1W0WM98</accession>
<keyword evidence="9" id="KW-1185">Reference proteome</keyword>
<dbReference type="InterPro" id="IPR013149">
    <property type="entry name" value="ADH-like_C"/>
</dbReference>
<keyword evidence="4" id="KW-0560">Oxidoreductase</keyword>
<keyword evidence="3 5" id="KW-0862">Zinc</keyword>
<dbReference type="GO" id="GO:0008270">
    <property type="term" value="F:zinc ion binding"/>
    <property type="evidence" value="ECO:0007669"/>
    <property type="project" value="InterPro"/>
</dbReference>
<evidence type="ECO:0000256" key="2">
    <source>
        <dbReference type="ARBA" id="ARBA00022723"/>
    </source>
</evidence>
<dbReference type="SUPFAM" id="SSF50129">
    <property type="entry name" value="GroES-like"/>
    <property type="match status" value="1"/>
</dbReference>
<dbReference type="InterPro" id="IPR013154">
    <property type="entry name" value="ADH-like_N"/>
</dbReference>
<evidence type="ECO:0000259" key="6">
    <source>
        <dbReference type="Pfam" id="PF00107"/>
    </source>
</evidence>
<dbReference type="InterPro" id="IPR002328">
    <property type="entry name" value="ADH_Zn_CS"/>
</dbReference>
<proteinExistence type="inferred from homology"/>
<keyword evidence="2 5" id="KW-0479">Metal-binding</keyword>
<dbReference type="PROSITE" id="PS00059">
    <property type="entry name" value="ADH_ZINC"/>
    <property type="match status" value="1"/>
</dbReference>
<feature type="domain" description="Alcohol dehydrogenase-like N-terminal" evidence="7">
    <location>
        <begin position="84"/>
        <end position="214"/>
    </location>
</feature>
<dbReference type="CDD" id="cd08283">
    <property type="entry name" value="FDH_like_1"/>
    <property type="match status" value="1"/>
</dbReference>
<dbReference type="Gene3D" id="3.40.50.720">
    <property type="entry name" value="NAD(P)-binding Rossmann-like Domain"/>
    <property type="match status" value="1"/>
</dbReference>
<evidence type="ECO:0000259" key="7">
    <source>
        <dbReference type="Pfam" id="PF08240"/>
    </source>
</evidence>
<evidence type="ECO:0000313" key="8">
    <source>
        <dbReference type="EMBL" id="OQV16319.1"/>
    </source>
</evidence>
<dbReference type="GO" id="GO:0016491">
    <property type="term" value="F:oxidoreductase activity"/>
    <property type="evidence" value="ECO:0007669"/>
    <property type="project" value="UniProtKB-KW"/>
</dbReference>
<protein>
    <submittedName>
        <fullName evidence="8">Zinc-type alcohol dehydrogenase-like protein</fullName>
    </submittedName>
</protein>
<evidence type="ECO:0000313" key="9">
    <source>
        <dbReference type="Proteomes" id="UP000192578"/>
    </source>
</evidence>
<evidence type="ECO:0000256" key="1">
    <source>
        <dbReference type="ARBA" id="ARBA00001947"/>
    </source>
</evidence>
<dbReference type="AlphaFoldDB" id="A0A1W0WM98"/>